<dbReference type="GO" id="GO:1990961">
    <property type="term" value="P:xenobiotic detoxification by transmembrane export across the plasma membrane"/>
    <property type="evidence" value="ECO:0007669"/>
    <property type="project" value="UniProtKB-ARBA"/>
</dbReference>
<evidence type="ECO:0000259" key="12">
    <source>
        <dbReference type="Pfam" id="PF25917"/>
    </source>
</evidence>
<evidence type="ECO:0000259" key="11">
    <source>
        <dbReference type="Pfam" id="PF25876"/>
    </source>
</evidence>
<dbReference type="GO" id="GO:0046677">
    <property type="term" value="P:response to antibiotic"/>
    <property type="evidence" value="ECO:0007669"/>
    <property type="project" value="UniProtKB-ARBA"/>
</dbReference>
<evidence type="ECO:0000256" key="7">
    <source>
        <dbReference type="ARBA" id="ARBA00022989"/>
    </source>
</evidence>
<evidence type="ECO:0000256" key="1">
    <source>
        <dbReference type="ARBA" id="ARBA00004383"/>
    </source>
</evidence>
<dbReference type="InterPro" id="IPR058624">
    <property type="entry name" value="MdtA-like_HH"/>
</dbReference>
<keyword evidence="8 10" id="KW-0472">Membrane</keyword>
<dbReference type="Pfam" id="PF25963">
    <property type="entry name" value="Beta-barrel_AAEA"/>
    <property type="match status" value="1"/>
</dbReference>
<dbReference type="FunFam" id="2.40.30.170:FF:000003">
    <property type="entry name" value="Multidrug resistance protein A"/>
    <property type="match status" value="1"/>
</dbReference>
<evidence type="ECO:0000256" key="5">
    <source>
        <dbReference type="ARBA" id="ARBA00022519"/>
    </source>
</evidence>
<feature type="domain" description="p-hydroxybenzoic acid efflux pump subunit AaeA-like beta-barrel" evidence="13">
    <location>
        <begin position="281"/>
        <end position="367"/>
    </location>
</feature>
<feature type="domain" description="Multidrug resistance protein MdtA-like alpha-helical hairpin" evidence="11">
    <location>
        <begin position="138"/>
        <end position="199"/>
    </location>
</feature>
<protein>
    <submittedName>
        <fullName evidence="14">Membrane fusion protein, multidrug efflux system</fullName>
    </submittedName>
</protein>
<dbReference type="Gene3D" id="1.10.287.470">
    <property type="entry name" value="Helix hairpin bin"/>
    <property type="match status" value="2"/>
</dbReference>
<name>A0A1G6HDG7_9GAMM</name>
<keyword evidence="6 10" id="KW-0812">Transmembrane</keyword>
<feature type="transmembrane region" description="Helical" evidence="10">
    <location>
        <begin position="25"/>
        <end position="46"/>
    </location>
</feature>
<evidence type="ECO:0000259" key="13">
    <source>
        <dbReference type="Pfam" id="PF25963"/>
    </source>
</evidence>
<dbReference type="PANTHER" id="PTHR30386:SF19">
    <property type="entry name" value="MULTIDRUG EXPORT PROTEIN EMRA-RELATED"/>
    <property type="match status" value="1"/>
</dbReference>
<organism evidence="14 15">
    <name type="scientific">Acinetobacter boissieri</name>
    <dbReference type="NCBI Taxonomy" id="1219383"/>
    <lineage>
        <taxon>Bacteria</taxon>
        <taxon>Pseudomonadati</taxon>
        <taxon>Pseudomonadota</taxon>
        <taxon>Gammaproteobacteria</taxon>
        <taxon>Moraxellales</taxon>
        <taxon>Moraxellaceae</taxon>
        <taxon>Acinetobacter</taxon>
    </lineage>
</organism>
<comment type="similarity">
    <text evidence="2">Belongs to the membrane fusion protein (MFP) (TC 8.A.1) family.</text>
</comment>
<proteinExistence type="inferred from homology"/>
<dbReference type="Gene3D" id="2.40.30.170">
    <property type="match status" value="1"/>
</dbReference>
<keyword evidence="4" id="KW-1003">Cell membrane</keyword>
<dbReference type="Proteomes" id="UP000242501">
    <property type="component" value="Unassembled WGS sequence"/>
</dbReference>
<evidence type="ECO:0000313" key="15">
    <source>
        <dbReference type="Proteomes" id="UP000242501"/>
    </source>
</evidence>
<reference evidence="15" key="1">
    <citation type="submission" date="2016-09" db="EMBL/GenBank/DDBJ databases">
        <authorList>
            <person name="Varghese N."/>
            <person name="Submissions S."/>
        </authorList>
    </citation>
    <scope>NUCLEOTIDE SEQUENCE [LARGE SCALE GENOMIC DNA]</scope>
    <source>
        <strain evidence="15">ANC 4422</strain>
    </source>
</reference>
<dbReference type="STRING" id="1219383.SAMN05421733_10559"/>
<evidence type="ECO:0000256" key="9">
    <source>
        <dbReference type="SAM" id="Coils"/>
    </source>
</evidence>
<dbReference type="OrthoDB" id="9811754at2"/>
<evidence type="ECO:0000313" key="14">
    <source>
        <dbReference type="EMBL" id="SDB92310.1"/>
    </source>
</evidence>
<dbReference type="PANTHER" id="PTHR30386">
    <property type="entry name" value="MEMBRANE FUSION SUBUNIT OF EMRAB-TOLC MULTIDRUG EFFLUX PUMP"/>
    <property type="match status" value="1"/>
</dbReference>
<evidence type="ECO:0000256" key="8">
    <source>
        <dbReference type="ARBA" id="ARBA00023136"/>
    </source>
</evidence>
<dbReference type="AlphaFoldDB" id="A0A1G6HDG7"/>
<keyword evidence="15" id="KW-1185">Reference proteome</keyword>
<dbReference type="EMBL" id="FMYL01000005">
    <property type="protein sequence ID" value="SDB92310.1"/>
    <property type="molecule type" value="Genomic_DNA"/>
</dbReference>
<dbReference type="GO" id="GO:0005886">
    <property type="term" value="C:plasma membrane"/>
    <property type="evidence" value="ECO:0007669"/>
    <property type="project" value="UniProtKB-SubCell"/>
</dbReference>
<feature type="coiled-coil region" evidence="9">
    <location>
        <begin position="130"/>
        <end position="157"/>
    </location>
</feature>
<accession>A0A1G6HDG7</accession>
<evidence type="ECO:0000256" key="3">
    <source>
        <dbReference type="ARBA" id="ARBA00022448"/>
    </source>
</evidence>
<keyword evidence="5" id="KW-0997">Cell inner membrane</keyword>
<keyword evidence="9" id="KW-0175">Coiled coil</keyword>
<dbReference type="InterPro" id="IPR058634">
    <property type="entry name" value="AaeA-lik-b-barrel"/>
</dbReference>
<keyword evidence="3" id="KW-0813">Transport</keyword>
<evidence type="ECO:0000256" key="6">
    <source>
        <dbReference type="ARBA" id="ARBA00022692"/>
    </source>
</evidence>
<comment type="subcellular location">
    <subcellularLocation>
        <location evidence="1">Cell inner membrane</location>
        <topology evidence="1">Single-pass membrane protein</topology>
        <orientation evidence="1">Periplasmic side</orientation>
    </subcellularLocation>
</comment>
<keyword evidence="7 10" id="KW-1133">Transmembrane helix</keyword>
<dbReference type="GO" id="GO:0015721">
    <property type="term" value="P:bile acid and bile salt transport"/>
    <property type="evidence" value="ECO:0007669"/>
    <property type="project" value="UniProtKB-ARBA"/>
</dbReference>
<dbReference type="Gene3D" id="2.40.50.100">
    <property type="match status" value="1"/>
</dbReference>
<feature type="domain" description="Multidrug resistance protein MdtA-like barrel-sandwich hybrid" evidence="12">
    <location>
        <begin position="62"/>
        <end position="276"/>
    </location>
</feature>
<evidence type="ECO:0000256" key="2">
    <source>
        <dbReference type="ARBA" id="ARBA00009477"/>
    </source>
</evidence>
<dbReference type="Pfam" id="PF25917">
    <property type="entry name" value="BSH_RND"/>
    <property type="match status" value="1"/>
</dbReference>
<evidence type="ECO:0000256" key="4">
    <source>
        <dbReference type="ARBA" id="ARBA00022475"/>
    </source>
</evidence>
<dbReference type="SUPFAM" id="SSF111369">
    <property type="entry name" value="HlyD-like secretion proteins"/>
    <property type="match status" value="3"/>
</dbReference>
<dbReference type="RefSeq" id="WP_092747786.1">
    <property type="nucleotide sequence ID" value="NZ_FMYL01000005.1"/>
</dbReference>
<evidence type="ECO:0000256" key="10">
    <source>
        <dbReference type="SAM" id="Phobius"/>
    </source>
</evidence>
<dbReference type="Pfam" id="PF25876">
    <property type="entry name" value="HH_MFP_RND"/>
    <property type="match status" value="1"/>
</dbReference>
<dbReference type="InterPro" id="IPR050739">
    <property type="entry name" value="MFP"/>
</dbReference>
<sequence length="377" mass="40532">MSEQPSHSQNVSTPSVSNPQKRKKLLLIVAIIFILAIAVYAAWIVFFNRTEDTDNAYVGADTAQISAMVGGQVAQVLTQDTAYVRAGDILVKVDDRDAQIAVTQAQADLTKVKRQFGQTQANSGALNSQIQATDDAIQSQKAQLERARADVAKAQSDFKRREALNASGAISKEEYATSLNAFNTAKANLGVAEAGFQQALSNQKVAQSNLEANNALIKGTTQDSTPDVLVAQAKLDQAKLNLERTIVRAPVDGIVTNRNVQIGQVIAVGQSLMIVVPIHQMYVDANFKESQLTRVKVGQNVKLTSDLYGSDVVYHGKVIGFSGGTGAAFALIPAQNATGNWIKVVQRLPVRIALDPKELTQHPLRVGLSMNATVELQ</sequence>
<gene>
    <name evidence="14" type="ORF">SAMN05421733_10559</name>
</gene>
<dbReference type="InterPro" id="IPR058625">
    <property type="entry name" value="MdtA-like_BSH"/>
</dbReference>